<reference evidence="6" key="1">
    <citation type="submission" date="2023-03" db="EMBL/GenBank/DDBJ databases">
        <title>Massive genome expansion in bonnet fungi (Mycena s.s.) driven by repeated elements and novel gene families across ecological guilds.</title>
        <authorList>
            <consortium name="Lawrence Berkeley National Laboratory"/>
            <person name="Harder C.B."/>
            <person name="Miyauchi S."/>
            <person name="Viragh M."/>
            <person name="Kuo A."/>
            <person name="Thoen E."/>
            <person name="Andreopoulos B."/>
            <person name="Lu D."/>
            <person name="Skrede I."/>
            <person name="Drula E."/>
            <person name="Henrissat B."/>
            <person name="Morin E."/>
            <person name="Kohler A."/>
            <person name="Barry K."/>
            <person name="LaButti K."/>
            <person name="Morin E."/>
            <person name="Salamov A."/>
            <person name="Lipzen A."/>
            <person name="Mereny Z."/>
            <person name="Hegedus B."/>
            <person name="Baldrian P."/>
            <person name="Stursova M."/>
            <person name="Weitz H."/>
            <person name="Taylor A."/>
            <person name="Grigoriev I.V."/>
            <person name="Nagy L.G."/>
            <person name="Martin F."/>
            <person name="Kauserud H."/>
        </authorList>
    </citation>
    <scope>NUCLEOTIDE SEQUENCE</scope>
    <source>
        <strain evidence="6">CBHHK182m</strain>
    </source>
</reference>
<evidence type="ECO:0000256" key="2">
    <source>
        <dbReference type="ARBA" id="ARBA00022771"/>
    </source>
</evidence>
<proteinExistence type="predicted"/>
<name>A0AAD7KFE1_9AGAR</name>
<evidence type="ECO:0000256" key="1">
    <source>
        <dbReference type="ARBA" id="ARBA00022723"/>
    </source>
</evidence>
<dbReference type="Gene3D" id="6.10.140.2220">
    <property type="match status" value="1"/>
</dbReference>
<dbReference type="InterPro" id="IPR002893">
    <property type="entry name" value="Znf_MYND"/>
</dbReference>
<gene>
    <name evidence="6" type="ORF">B0H16DRAFT_1492341</name>
</gene>
<evidence type="ECO:0000256" key="4">
    <source>
        <dbReference type="PROSITE-ProRule" id="PRU00134"/>
    </source>
</evidence>
<evidence type="ECO:0000313" key="7">
    <source>
        <dbReference type="Proteomes" id="UP001215598"/>
    </source>
</evidence>
<dbReference type="GO" id="GO:0008270">
    <property type="term" value="F:zinc ion binding"/>
    <property type="evidence" value="ECO:0007669"/>
    <property type="project" value="UniProtKB-KW"/>
</dbReference>
<keyword evidence="7" id="KW-1185">Reference proteome</keyword>
<dbReference type="InterPro" id="IPR058527">
    <property type="entry name" value="DUF8214"/>
</dbReference>
<evidence type="ECO:0000313" key="6">
    <source>
        <dbReference type="EMBL" id="KAJ7784389.1"/>
    </source>
</evidence>
<keyword evidence="3" id="KW-0862">Zinc</keyword>
<keyword evidence="1" id="KW-0479">Metal-binding</keyword>
<organism evidence="6 7">
    <name type="scientific">Mycena metata</name>
    <dbReference type="NCBI Taxonomy" id="1033252"/>
    <lineage>
        <taxon>Eukaryota</taxon>
        <taxon>Fungi</taxon>
        <taxon>Dikarya</taxon>
        <taxon>Basidiomycota</taxon>
        <taxon>Agaricomycotina</taxon>
        <taxon>Agaricomycetes</taxon>
        <taxon>Agaricomycetidae</taxon>
        <taxon>Agaricales</taxon>
        <taxon>Marasmiineae</taxon>
        <taxon>Mycenaceae</taxon>
        <taxon>Mycena</taxon>
    </lineage>
</organism>
<feature type="domain" description="MYND-type" evidence="5">
    <location>
        <begin position="13"/>
        <end position="55"/>
    </location>
</feature>
<dbReference type="EMBL" id="JARKIB010000002">
    <property type="protein sequence ID" value="KAJ7784389.1"/>
    <property type="molecule type" value="Genomic_DNA"/>
</dbReference>
<protein>
    <recommendedName>
        <fullName evidence="5">MYND-type domain-containing protein</fullName>
    </recommendedName>
</protein>
<dbReference type="SUPFAM" id="SSF144232">
    <property type="entry name" value="HIT/MYND zinc finger-like"/>
    <property type="match status" value="1"/>
</dbReference>
<dbReference type="Pfam" id="PF26646">
    <property type="entry name" value="DUF8214"/>
    <property type="match status" value="1"/>
</dbReference>
<comment type="caution">
    <text evidence="6">The sequence shown here is derived from an EMBL/GenBank/DDBJ whole genome shotgun (WGS) entry which is preliminary data.</text>
</comment>
<evidence type="ECO:0000259" key="5">
    <source>
        <dbReference type="PROSITE" id="PS50865"/>
    </source>
</evidence>
<evidence type="ECO:0000256" key="3">
    <source>
        <dbReference type="ARBA" id="ARBA00022833"/>
    </source>
</evidence>
<dbReference type="AlphaFoldDB" id="A0AAD7KFE1"/>
<dbReference type="Proteomes" id="UP001215598">
    <property type="component" value="Unassembled WGS sequence"/>
</dbReference>
<sequence length="264" mass="30546">MASTPRSLKSCNNPSCSEYNVLNKKSLLKCAQCSTATYCNRECQRSHWPEHKQYCKVWAATAKKTGEGVRDIKKRMGDFLFLLRGVQEYVDELFEYYIGVRREDPEITGCIEFLFEKFEQLDDAISVLRSLPVVGEHVFQNVPNSPGWVENPEGLLITLRKRTPKRERQFLKAIHERMEFAPNHPEMRPNLVNLLRIVGTSEKMLVVCVCVKLEGTFNTNSYDFFYKDLDWTPEEAPAPSKKRLAIEPAYASPPMHRMVEFDLD</sequence>
<keyword evidence="2 4" id="KW-0863">Zinc-finger</keyword>
<dbReference type="Pfam" id="PF01753">
    <property type="entry name" value="zf-MYND"/>
    <property type="match status" value="1"/>
</dbReference>
<dbReference type="PROSITE" id="PS50865">
    <property type="entry name" value="ZF_MYND_2"/>
    <property type="match status" value="1"/>
</dbReference>
<accession>A0AAD7KFE1</accession>